<dbReference type="EMBL" id="JADWDJ010000001">
    <property type="protein sequence ID" value="KAG5286634.1"/>
    <property type="molecule type" value="Genomic_DNA"/>
</dbReference>
<reference evidence="2 3" key="1">
    <citation type="submission" date="2020-10" db="EMBL/GenBank/DDBJ databases">
        <title>Chromosome-scale genome assembly of the Allis shad, Alosa alosa.</title>
        <authorList>
            <person name="Margot Z."/>
            <person name="Christophe K."/>
            <person name="Cabau C."/>
            <person name="Louis A."/>
            <person name="Berthelot C."/>
            <person name="Parey E."/>
            <person name="Roest Crollius H."/>
            <person name="Montfort J."/>
            <person name="Robinson-Rechavi M."/>
            <person name="Bucao C."/>
            <person name="Bouchez O."/>
            <person name="Gislard M."/>
            <person name="Lluch J."/>
            <person name="Milhes M."/>
            <person name="Lampietro C."/>
            <person name="Lopez Roques C."/>
            <person name="Donnadieu C."/>
            <person name="Braasch I."/>
            <person name="Desvignes T."/>
            <person name="Postlethwait J."/>
            <person name="Bobe J."/>
            <person name="Guiguen Y."/>
        </authorList>
    </citation>
    <scope>NUCLEOTIDE SEQUENCE [LARGE SCALE GENOMIC DNA]</scope>
    <source>
        <strain evidence="2">M-15738</strain>
        <tissue evidence="2">Blood</tissue>
    </source>
</reference>
<dbReference type="AlphaFoldDB" id="A0AAV6HHV6"/>
<dbReference type="PANTHER" id="PTHR46902:SF1">
    <property type="entry name" value="DOMON DOMAIN-CONTAINING PROTEIN FRRS1L"/>
    <property type="match status" value="1"/>
</dbReference>
<keyword evidence="1" id="KW-0732">Signal</keyword>
<gene>
    <name evidence="2" type="ORF">AALO_G00017120</name>
</gene>
<keyword evidence="3" id="KW-1185">Reference proteome</keyword>
<name>A0AAV6HHV6_9TELE</name>
<feature type="signal peptide" evidence="1">
    <location>
        <begin position="1"/>
        <end position="29"/>
    </location>
</feature>
<dbReference type="InterPro" id="IPR042789">
    <property type="entry name" value="FRRS1L"/>
</dbReference>
<accession>A0AAV6HHV6</accession>
<evidence type="ECO:0008006" key="4">
    <source>
        <dbReference type="Google" id="ProtNLM"/>
    </source>
</evidence>
<feature type="chain" id="PRO_5043596606" description="Ferric-chelate reductase 1" evidence="1">
    <location>
        <begin position="30"/>
        <end position="465"/>
    </location>
</feature>
<sequence>MKQGSAGMGGKLIFLVTFLIGYLTTGIRGDGPFQITATNVSITRDGCGSTKLCLGEVGCDPAGNVLCSFISSEVVNPSTSDVKFELFGNSTGYIALVLTTNVDQGGGLVFVCSRDPFNTTRNFLFRTATQIGKNGNITLTNSPIVEDITYNFNRSINGSFHQCTFTARGLSQAINNRTSEINVQVSLIRGDVSAGPSFVAPSATDLLFITNGLVDLTNFNTGNSPAFDPAANLETPTATMVSITRDGCGSTKLCLGEVGCDPAGNVLCSFISSEVVNPSTSDVKFELFGNSTGYIALVLTTNVDQGGGLVFVCSRDPFNTTRNFLFRTATQIGKNGNITLTNSPIVEDITYNFNRSINGSFHQCTFTARGLSQAINNRASEINVQVSLIRGDVSANGFDAPGDTLFRTPDIVDLANPRNATINATTTTATLTTTIPATTAGCSSLMHPLTQAMAILVSVLALRLF</sequence>
<dbReference type="Proteomes" id="UP000823561">
    <property type="component" value="Chromosome 1"/>
</dbReference>
<organism evidence="2 3">
    <name type="scientific">Alosa alosa</name>
    <name type="common">allis shad</name>
    <dbReference type="NCBI Taxonomy" id="278164"/>
    <lineage>
        <taxon>Eukaryota</taxon>
        <taxon>Metazoa</taxon>
        <taxon>Chordata</taxon>
        <taxon>Craniata</taxon>
        <taxon>Vertebrata</taxon>
        <taxon>Euteleostomi</taxon>
        <taxon>Actinopterygii</taxon>
        <taxon>Neopterygii</taxon>
        <taxon>Teleostei</taxon>
        <taxon>Clupei</taxon>
        <taxon>Clupeiformes</taxon>
        <taxon>Clupeoidei</taxon>
        <taxon>Clupeidae</taxon>
        <taxon>Alosa</taxon>
    </lineage>
</organism>
<dbReference type="PANTHER" id="PTHR46902">
    <property type="entry name" value="DOMON DOMAIN-CONTAINING PROTEIN FRRS1L"/>
    <property type="match status" value="1"/>
</dbReference>
<proteinExistence type="predicted"/>
<evidence type="ECO:0000313" key="2">
    <source>
        <dbReference type="EMBL" id="KAG5286634.1"/>
    </source>
</evidence>
<dbReference type="GO" id="GO:0099072">
    <property type="term" value="P:regulation of postsynaptic membrane neurotransmitter receptor levels"/>
    <property type="evidence" value="ECO:0007669"/>
    <property type="project" value="TreeGrafter"/>
</dbReference>
<evidence type="ECO:0000256" key="1">
    <source>
        <dbReference type="SAM" id="SignalP"/>
    </source>
</evidence>
<protein>
    <recommendedName>
        <fullName evidence="4">Ferric-chelate reductase 1</fullName>
    </recommendedName>
</protein>
<dbReference type="GO" id="GO:1900449">
    <property type="term" value="P:regulation of glutamate receptor signaling pathway"/>
    <property type="evidence" value="ECO:0007669"/>
    <property type="project" value="InterPro"/>
</dbReference>
<evidence type="ECO:0000313" key="3">
    <source>
        <dbReference type="Proteomes" id="UP000823561"/>
    </source>
</evidence>
<comment type="caution">
    <text evidence="2">The sequence shown here is derived from an EMBL/GenBank/DDBJ whole genome shotgun (WGS) entry which is preliminary data.</text>
</comment>